<dbReference type="SUPFAM" id="SSF56219">
    <property type="entry name" value="DNase I-like"/>
    <property type="match status" value="1"/>
</dbReference>
<dbReference type="Gene3D" id="3.60.10.10">
    <property type="entry name" value="Endonuclease/exonuclease/phosphatase"/>
    <property type="match status" value="1"/>
</dbReference>
<keyword evidence="4" id="KW-1185">Reference proteome</keyword>
<gene>
    <name evidence="3" type="ORF">FCL40_03590</name>
</gene>
<keyword evidence="1" id="KW-0732">Signal</keyword>
<dbReference type="AlphaFoldDB" id="A0A4U1BHL4"/>
<name>A0A4U1BHL4_9GAMM</name>
<keyword evidence="3" id="KW-0378">Hydrolase</keyword>
<evidence type="ECO:0000259" key="2">
    <source>
        <dbReference type="Pfam" id="PF03372"/>
    </source>
</evidence>
<feature type="domain" description="Endonuclease/exonuclease/phosphatase" evidence="2">
    <location>
        <begin position="54"/>
        <end position="269"/>
    </location>
</feature>
<organism evidence="3 4">
    <name type="scientific">Ferrimonas sediminicola</name>
    <dbReference type="NCBI Taxonomy" id="2569538"/>
    <lineage>
        <taxon>Bacteria</taxon>
        <taxon>Pseudomonadati</taxon>
        <taxon>Pseudomonadota</taxon>
        <taxon>Gammaproteobacteria</taxon>
        <taxon>Alteromonadales</taxon>
        <taxon>Ferrimonadaceae</taxon>
        <taxon>Ferrimonas</taxon>
    </lineage>
</organism>
<dbReference type="GO" id="GO:0004527">
    <property type="term" value="F:exonuclease activity"/>
    <property type="evidence" value="ECO:0007669"/>
    <property type="project" value="UniProtKB-KW"/>
</dbReference>
<reference evidence="3 4" key="1">
    <citation type="submission" date="2019-04" db="EMBL/GenBank/DDBJ databases">
        <authorList>
            <person name="Hwang J.C."/>
        </authorList>
    </citation>
    <scope>NUCLEOTIDE SEQUENCE [LARGE SCALE GENOMIC DNA]</scope>
    <source>
        <strain evidence="3 4">IMCC35001</strain>
    </source>
</reference>
<dbReference type="OrthoDB" id="9793162at2"/>
<dbReference type="RefSeq" id="WP_136851468.1">
    <property type="nucleotide sequence ID" value="NZ_SWCI01000002.1"/>
</dbReference>
<dbReference type="NCBIfam" id="NF003842">
    <property type="entry name" value="PRK05421.1-4"/>
    <property type="match status" value="1"/>
</dbReference>
<dbReference type="NCBIfam" id="NF003840">
    <property type="entry name" value="PRK05421.1-2"/>
    <property type="match status" value="1"/>
</dbReference>
<protein>
    <submittedName>
        <fullName evidence="3">Endonuclease/exonuclease/phosphatase family protein</fullName>
    </submittedName>
</protein>
<dbReference type="EMBL" id="SWCI01000002">
    <property type="protein sequence ID" value="TKB50256.1"/>
    <property type="molecule type" value="Genomic_DNA"/>
</dbReference>
<comment type="caution">
    <text evidence="3">The sequence shown here is derived from an EMBL/GenBank/DDBJ whole genome shotgun (WGS) entry which is preliminary data.</text>
</comment>
<evidence type="ECO:0000313" key="4">
    <source>
        <dbReference type="Proteomes" id="UP000305674"/>
    </source>
</evidence>
<feature type="signal peptide" evidence="1">
    <location>
        <begin position="1"/>
        <end position="24"/>
    </location>
</feature>
<dbReference type="PROSITE" id="PS51257">
    <property type="entry name" value="PROKAR_LIPOPROTEIN"/>
    <property type="match status" value="1"/>
</dbReference>
<keyword evidence="3" id="KW-0269">Exonuclease</keyword>
<dbReference type="InterPro" id="IPR036691">
    <property type="entry name" value="Endo/exonu/phosph_ase_sf"/>
</dbReference>
<sequence length="283" mass="30716">MTRTALSLTSAGLLALGLSGCPSAPPATTQAWVMPAATAATDDPAPLPQRFSLISWNVHKQLGEPGWQREFAEMQQAYTPDLLTLQEANVHPEDAPEMAPYHYAFGANLQQSGGGQSGVMSLTSTPILSARLKLTTPAEPITHTPKATLLTQVALGDKQSLMLVNIHGINFVTNSDYRQQLDRLEAQIANHQGPVIFAGDFNTWSSQRQTLLSALARRQGLSKVAFSDQDREEIKQFLGQPLDHILYSCQLTPVPGSSQVLSEFTSSDHTPLMVEFEYSPSCG</sequence>
<proteinExistence type="predicted"/>
<evidence type="ECO:0000313" key="3">
    <source>
        <dbReference type="EMBL" id="TKB50256.1"/>
    </source>
</evidence>
<feature type="chain" id="PRO_5020799000" evidence="1">
    <location>
        <begin position="25"/>
        <end position="283"/>
    </location>
</feature>
<keyword evidence="3" id="KW-0255">Endonuclease</keyword>
<dbReference type="Pfam" id="PF03372">
    <property type="entry name" value="Exo_endo_phos"/>
    <property type="match status" value="1"/>
</dbReference>
<keyword evidence="3" id="KW-0540">Nuclease</keyword>
<dbReference type="InterPro" id="IPR005135">
    <property type="entry name" value="Endo/exonuclease/phosphatase"/>
</dbReference>
<dbReference type="GO" id="GO:0004519">
    <property type="term" value="F:endonuclease activity"/>
    <property type="evidence" value="ECO:0007669"/>
    <property type="project" value="UniProtKB-KW"/>
</dbReference>
<dbReference type="Proteomes" id="UP000305674">
    <property type="component" value="Unassembled WGS sequence"/>
</dbReference>
<accession>A0A4U1BHL4</accession>
<evidence type="ECO:0000256" key="1">
    <source>
        <dbReference type="SAM" id="SignalP"/>
    </source>
</evidence>